<dbReference type="PANTHER" id="PTHR10697:SF13">
    <property type="entry name" value="RICIN B LECTIN DOMAIN-CONTAINING PROTEIN"/>
    <property type="match status" value="1"/>
</dbReference>
<dbReference type="InterPro" id="IPR001299">
    <property type="entry name" value="Ependymin"/>
</dbReference>
<dbReference type="GO" id="GO:0005509">
    <property type="term" value="F:calcium ion binding"/>
    <property type="evidence" value="ECO:0007669"/>
    <property type="project" value="InterPro"/>
</dbReference>
<proteinExistence type="predicted"/>
<protein>
    <submittedName>
        <fullName evidence="1">Uncharacterized protein</fullName>
    </submittedName>
</protein>
<evidence type="ECO:0000313" key="2">
    <source>
        <dbReference type="Proteomes" id="UP000749559"/>
    </source>
</evidence>
<dbReference type="PANTHER" id="PTHR10697">
    <property type="entry name" value="MAMMALIAN EPENDYMIN-RELATED PROTEIN 1"/>
    <property type="match status" value="1"/>
</dbReference>
<organism evidence="1 2">
    <name type="scientific">Owenia fusiformis</name>
    <name type="common">Polychaete worm</name>
    <dbReference type="NCBI Taxonomy" id="6347"/>
    <lineage>
        <taxon>Eukaryota</taxon>
        <taxon>Metazoa</taxon>
        <taxon>Spiralia</taxon>
        <taxon>Lophotrochozoa</taxon>
        <taxon>Annelida</taxon>
        <taxon>Polychaeta</taxon>
        <taxon>Sedentaria</taxon>
        <taxon>Canalipalpata</taxon>
        <taxon>Sabellida</taxon>
        <taxon>Oweniida</taxon>
        <taxon>Oweniidae</taxon>
        <taxon>Owenia</taxon>
    </lineage>
</organism>
<evidence type="ECO:0000313" key="1">
    <source>
        <dbReference type="EMBL" id="CAH1801079.1"/>
    </source>
</evidence>
<dbReference type="GO" id="GO:0005764">
    <property type="term" value="C:lysosome"/>
    <property type="evidence" value="ECO:0007669"/>
    <property type="project" value="TreeGrafter"/>
</dbReference>
<dbReference type="Proteomes" id="UP000749559">
    <property type="component" value="Unassembled WGS sequence"/>
</dbReference>
<gene>
    <name evidence="1" type="ORF">OFUS_LOCUS24901</name>
</gene>
<dbReference type="GO" id="GO:0007160">
    <property type="term" value="P:cell-matrix adhesion"/>
    <property type="evidence" value="ECO:0007669"/>
    <property type="project" value="InterPro"/>
</dbReference>
<accession>A0A8S4Q2U1</accession>
<comment type="caution">
    <text evidence="1">The sequence shown here is derived from an EMBL/GenBank/DDBJ whole genome shotgun (WGS) entry which is preliminary data.</text>
</comment>
<dbReference type="GO" id="GO:0005576">
    <property type="term" value="C:extracellular region"/>
    <property type="evidence" value="ECO:0007669"/>
    <property type="project" value="InterPro"/>
</dbReference>
<feature type="non-terminal residue" evidence="1">
    <location>
        <position position="1"/>
    </location>
</feature>
<name>A0A8S4Q2U1_OWEFU</name>
<dbReference type="OrthoDB" id="10001248at2759"/>
<keyword evidence="2" id="KW-1185">Reference proteome</keyword>
<dbReference type="EMBL" id="CAIIXF020000012">
    <property type="protein sequence ID" value="CAH1801079.1"/>
    <property type="molecule type" value="Genomic_DNA"/>
</dbReference>
<dbReference type="Pfam" id="PF00811">
    <property type="entry name" value="Ependymin"/>
    <property type="match status" value="1"/>
</dbReference>
<sequence>QTLTQTDQERREICLKHFETSSKRLNMMYTTSVLVLLVACTVVAPDPLNPPKCCAKELFQADIQLTQGVMIDGQGMAHFLDGRWSFDPRNKTNAFVGKMTMYGQEKQVKFIQTAAKKQYNILDGACQVIPKLYPTVGDGCIPDNAIFKGQEILGRDFVVWTAHLLGDRYNLVFEVTVTPDCVPVTMTITGEINNPVLGKMGLATTMRFSSFQEGVEDLSVFDIPDFCPKEL</sequence>
<reference evidence="1" key="1">
    <citation type="submission" date="2022-03" db="EMBL/GenBank/DDBJ databases">
        <authorList>
            <person name="Martin C."/>
        </authorList>
    </citation>
    <scope>NUCLEOTIDE SEQUENCE</scope>
</reference>
<dbReference type="AlphaFoldDB" id="A0A8S4Q2U1"/>